<reference evidence="1 2" key="1">
    <citation type="submission" date="2023-11" db="EMBL/GenBank/DDBJ databases">
        <title>Analysis of the Genomes of Mucilaginibacter gossypii cycad 4 and M. sabulilitoris SNA2: microbes with the potential for plant growth promotion.</title>
        <authorList>
            <person name="Hirsch A.M."/>
            <person name="Humm E."/>
            <person name="Rubbi M."/>
            <person name="Del Vecchio G."/>
            <person name="Ha S.M."/>
            <person name="Pellegrini M."/>
            <person name="Gunsalus R.P."/>
        </authorList>
    </citation>
    <scope>NUCLEOTIDE SEQUENCE [LARGE SCALE GENOMIC DNA]</scope>
    <source>
        <strain evidence="1 2">SNA2</strain>
    </source>
</reference>
<sequence>MKIMFWPGIAALFLFYYGHCSAQTSVSLKTLLREMTYAGAVARWPAPVYTTMQASSYDRNSVSPDQPGWFANDDRSQYIRTEQVNGRKEKVMMDADGPGAVVRFWLTTFRRNGNIRIYFDRNTEPELVIPAYDLMKSGLPLGKALLEPHSSYEAKEKGGSTLYLPMPYAKHCKITWEDLDTDNQPRYYQINYRTYSPDTKVGTFTLSGLKKLKELADSVDQKLLTPTNTIPGRKSEMDCTILPAAKASLNLPSRSQAVRLITLKIKTSKNEDYEQALRSTILSIEFDGQQTVWCPVGDFSGSGVGGKQLQSWYRTVSADGTVISRWVMPYQKSAKITLLNKGAVAIQASLSVVSDKWHWDNRSMYFHADWKNENNVAIKQTEKDRPADWELNAITGKGIFLGDVLAVYNHMHKWYGEGDQKIWSDGAKFPVEFGTGTEDYYNTSWAPVVLYQTPFANAPRADNPDSYGYNTFTRTRNLDGVTFNRSFRYTLETLGWENGLSDFAATTYWYGFKGAKSSVGAKPAATEILPQ</sequence>
<dbReference type="Pfam" id="PF11175">
    <property type="entry name" value="DUF2961"/>
    <property type="match status" value="2"/>
</dbReference>
<dbReference type="Gene3D" id="2.60.120.1390">
    <property type="match status" value="2"/>
</dbReference>
<dbReference type="EMBL" id="CP139558">
    <property type="protein sequence ID" value="WPU92254.1"/>
    <property type="molecule type" value="Genomic_DNA"/>
</dbReference>
<protein>
    <submittedName>
        <fullName evidence="1">Glycoside hydrolase family 172 protein</fullName>
    </submittedName>
</protein>
<dbReference type="InterPro" id="IPR021345">
    <property type="entry name" value="DUF2961"/>
</dbReference>
<proteinExistence type="predicted"/>
<evidence type="ECO:0000313" key="2">
    <source>
        <dbReference type="Proteomes" id="UP001324380"/>
    </source>
</evidence>
<gene>
    <name evidence="1" type="ORF">SNE25_23305</name>
</gene>
<accession>A0ABZ0TKL2</accession>
<organism evidence="1 2">
    <name type="scientific">Mucilaginibacter sabulilitoris</name>
    <dbReference type="NCBI Taxonomy" id="1173583"/>
    <lineage>
        <taxon>Bacteria</taxon>
        <taxon>Pseudomonadati</taxon>
        <taxon>Bacteroidota</taxon>
        <taxon>Sphingobacteriia</taxon>
        <taxon>Sphingobacteriales</taxon>
        <taxon>Sphingobacteriaceae</taxon>
        <taxon>Mucilaginibacter</taxon>
    </lineage>
</organism>
<dbReference type="RefSeq" id="WP_321561416.1">
    <property type="nucleotide sequence ID" value="NZ_CP139558.1"/>
</dbReference>
<dbReference type="GO" id="GO:0016787">
    <property type="term" value="F:hydrolase activity"/>
    <property type="evidence" value="ECO:0007669"/>
    <property type="project" value="UniProtKB-KW"/>
</dbReference>
<keyword evidence="2" id="KW-1185">Reference proteome</keyword>
<keyword evidence="1" id="KW-0378">Hydrolase</keyword>
<dbReference type="Proteomes" id="UP001324380">
    <property type="component" value="Chromosome"/>
</dbReference>
<evidence type="ECO:0000313" key="1">
    <source>
        <dbReference type="EMBL" id="WPU92254.1"/>
    </source>
</evidence>
<name>A0ABZ0TKL2_9SPHI</name>